<comment type="function">
    <text evidence="6">Acts as a chaperone.</text>
</comment>
<dbReference type="Pfam" id="PF00012">
    <property type="entry name" value="HSP70"/>
    <property type="match status" value="1"/>
</dbReference>
<dbReference type="EMBL" id="JBHSOH010000039">
    <property type="protein sequence ID" value="MFC5850092.1"/>
    <property type="molecule type" value="Genomic_DNA"/>
</dbReference>
<dbReference type="SUPFAM" id="SSF53067">
    <property type="entry name" value="Actin-like ATPase domain"/>
    <property type="match status" value="2"/>
</dbReference>
<comment type="induction">
    <text evidence="6">By stress conditions e.g. heat shock.</text>
</comment>
<keyword evidence="3 6" id="KW-0547">Nucleotide-binding</keyword>
<evidence type="ECO:0000313" key="9">
    <source>
        <dbReference type="EMBL" id="MFC5850092.1"/>
    </source>
</evidence>
<dbReference type="Proteomes" id="UP001595979">
    <property type="component" value="Unassembled WGS sequence"/>
</dbReference>
<evidence type="ECO:0000256" key="8">
    <source>
        <dbReference type="SAM" id="MobiDB-lite"/>
    </source>
</evidence>
<dbReference type="NCBIfam" id="TIGR02350">
    <property type="entry name" value="prok_dnaK"/>
    <property type="match status" value="1"/>
</dbReference>
<evidence type="ECO:0000256" key="7">
    <source>
        <dbReference type="RuleBase" id="RU003322"/>
    </source>
</evidence>
<comment type="similarity">
    <text evidence="1 6 7">Belongs to the heat shock protein 70 family.</text>
</comment>
<reference evidence="10" key="1">
    <citation type="journal article" date="2019" name="Int. J. Syst. Evol. Microbiol.">
        <title>The Global Catalogue of Microorganisms (GCM) 10K type strain sequencing project: providing services to taxonomists for standard genome sequencing and annotation.</title>
        <authorList>
            <consortium name="The Broad Institute Genomics Platform"/>
            <consortium name="The Broad Institute Genome Sequencing Center for Infectious Disease"/>
            <person name="Wu L."/>
            <person name="Ma J."/>
        </authorList>
    </citation>
    <scope>NUCLEOTIDE SEQUENCE [LARGE SCALE GENOMIC DNA]</scope>
    <source>
        <strain evidence="10">CGMCC 1.15053</strain>
    </source>
</reference>
<dbReference type="CDD" id="cd10234">
    <property type="entry name" value="ASKHA_NBD_HSP70_DnaK-like"/>
    <property type="match status" value="1"/>
</dbReference>
<proteinExistence type="evidence at transcript level"/>
<dbReference type="InterPro" id="IPR043129">
    <property type="entry name" value="ATPase_NBD"/>
</dbReference>
<dbReference type="Gene3D" id="2.60.34.10">
    <property type="entry name" value="Substrate Binding Domain Of DNAk, Chain A, domain 1"/>
    <property type="match status" value="1"/>
</dbReference>
<dbReference type="PROSITE" id="PS00329">
    <property type="entry name" value="HSP70_2"/>
    <property type="match status" value="1"/>
</dbReference>
<feature type="compositionally biased region" description="Low complexity" evidence="8">
    <location>
        <begin position="596"/>
        <end position="614"/>
    </location>
</feature>
<name>A0ABW1DN68_9DEIO</name>
<dbReference type="PRINTS" id="PR00301">
    <property type="entry name" value="HEATSHOCK70"/>
</dbReference>
<keyword evidence="4 6" id="KW-0067">ATP-binding</keyword>
<dbReference type="InterPro" id="IPR013126">
    <property type="entry name" value="Hsp_70_fam"/>
</dbReference>
<keyword evidence="10" id="KW-1185">Reference proteome</keyword>
<dbReference type="PANTHER" id="PTHR19375">
    <property type="entry name" value="HEAT SHOCK PROTEIN 70KDA"/>
    <property type="match status" value="1"/>
</dbReference>
<dbReference type="InterPro" id="IPR012725">
    <property type="entry name" value="Chaperone_DnaK"/>
</dbReference>
<feature type="compositionally biased region" description="Basic and acidic residues" evidence="8">
    <location>
        <begin position="555"/>
        <end position="575"/>
    </location>
</feature>
<keyword evidence="5 6" id="KW-0346">Stress response</keyword>
<accession>A0ABW1DN68</accession>
<dbReference type="Gene3D" id="3.30.420.40">
    <property type="match status" value="2"/>
</dbReference>
<organism evidence="9 10">
    <name type="scientific">Deinococcus petrolearius</name>
    <dbReference type="NCBI Taxonomy" id="1751295"/>
    <lineage>
        <taxon>Bacteria</taxon>
        <taxon>Thermotogati</taxon>
        <taxon>Deinococcota</taxon>
        <taxon>Deinococci</taxon>
        <taxon>Deinococcales</taxon>
        <taxon>Deinococcaceae</taxon>
        <taxon>Deinococcus</taxon>
    </lineage>
</organism>
<evidence type="ECO:0000256" key="4">
    <source>
        <dbReference type="ARBA" id="ARBA00022840"/>
    </source>
</evidence>
<dbReference type="Gene3D" id="3.90.640.10">
    <property type="entry name" value="Actin, Chain A, domain 4"/>
    <property type="match status" value="1"/>
</dbReference>
<dbReference type="SUPFAM" id="SSF100920">
    <property type="entry name" value="Heat shock protein 70kD (HSP70), peptide-binding domain"/>
    <property type="match status" value="1"/>
</dbReference>
<feature type="compositionally biased region" description="Basic and acidic residues" evidence="8">
    <location>
        <begin position="615"/>
        <end position="629"/>
    </location>
</feature>
<evidence type="ECO:0000256" key="1">
    <source>
        <dbReference type="ARBA" id="ARBA00007381"/>
    </source>
</evidence>
<feature type="region of interest" description="Disordered" evidence="8">
    <location>
        <begin position="593"/>
        <end position="629"/>
    </location>
</feature>
<dbReference type="NCBIfam" id="NF001413">
    <property type="entry name" value="PRK00290.1"/>
    <property type="match status" value="1"/>
</dbReference>
<evidence type="ECO:0000313" key="10">
    <source>
        <dbReference type="Proteomes" id="UP001595979"/>
    </source>
</evidence>
<keyword evidence="2 6" id="KW-0597">Phosphoprotein</keyword>
<keyword evidence="6" id="KW-0143">Chaperone</keyword>
<gene>
    <name evidence="6 9" type="primary">dnaK</name>
    <name evidence="9" type="ORF">ACFPQ6_17460</name>
</gene>
<dbReference type="RefSeq" id="WP_380051789.1">
    <property type="nucleotide sequence ID" value="NZ_JBHSOH010000039.1"/>
</dbReference>
<feature type="modified residue" description="Phosphothreonine; by autocatalysis" evidence="6">
    <location>
        <position position="195"/>
    </location>
</feature>
<dbReference type="PROSITE" id="PS01036">
    <property type="entry name" value="HSP70_3"/>
    <property type="match status" value="1"/>
</dbReference>
<evidence type="ECO:0000256" key="5">
    <source>
        <dbReference type="ARBA" id="ARBA00023016"/>
    </source>
</evidence>
<evidence type="ECO:0000256" key="3">
    <source>
        <dbReference type="ARBA" id="ARBA00022741"/>
    </source>
</evidence>
<evidence type="ECO:0000256" key="2">
    <source>
        <dbReference type="ARBA" id="ARBA00022553"/>
    </source>
</evidence>
<protein>
    <recommendedName>
        <fullName evidence="6">Chaperone protein DnaK</fullName>
    </recommendedName>
    <alternativeName>
        <fullName evidence="6">HSP70</fullName>
    </alternativeName>
    <alternativeName>
        <fullName evidence="6">Heat shock 70 kDa protein</fullName>
    </alternativeName>
    <alternativeName>
        <fullName evidence="6">Heat shock protein 70</fullName>
    </alternativeName>
</protein>
<feature type="region of interest" description="Disordered" evidence="8">
    <location>
        <begin position="545"/>
        <end position="579"/>
    </location>
</feature>
<evidence type="ECO:0000256" key="6">
    <source>
        <dbReference type="HAMAP-Rule" id="MF_00332"/>
    </source>
</evidence>
<dbReference type="PROSITE" id="PS00297">
    <property type="entry name" value="HSP70_1"/>
    <property type="match status" value="1"/>
</dbReference>
<sequence length="629" mass="67857">MAKAVGIDLGTTNSVISVMEGGRPEVIVNAEGARTTPSVVAYKGDERLVGQIARRQAALNPGATLFEVKRFIGRRWDEVREEANRSPFKVKEGPGGSVRIEVNGQDLAPEQVSAEVLRKMVADASAKLGTSIKDVVITVPAYFDNSQREATRQAGEIAGLNVLRVINEPTAAALAYGLERKGNETILVFDLGGGTFDVTILELGDGVFEVKSTSGDTHLGGADFDQRVVDWLAGEFQKEHNFDLRKDKQALQRLIEASEKAKIDLSSASETTISLPFITFDPETRTPMHLERTLTRAKFEELTADLLRRVREPVQRALDDAKLTASGIDEVILVGGSTRIPAVKRIVQDIIGKTPNESVNPDEAVALGAAVQAGIIQGDSSLGDIVLVDVTPLTMGVEVKGGMIAPMITRNTTVPAKKTEIYTTAENNQPGVEINVLQGERPMASDNKSLGRFKLEGIPPMPAGRPQIEVTFDIDANGILNVSAREKTSGKEASIRIENTTTLDRGDVDRMVQEAEQNAAADKQRREKVEKRNNLDSLRVQALGQIEENASAPQDAKDKLKAAADEAEEAVRSDDDAQIAGAQKRLEEELRTFMTANQAGQEGGQPQAGAQGQPKADDDVIDADFKPAE</sequence>
<dbReference type="InterPro" id="IPR029047">
    <property type="entry name" value="HSP70_peptide-bd_sf"/>
</dbReference>
<comment type="caution">
    <text evidence="9">The sequence shown here is derived from an EMBL/GenBank/DDBJ whole genome shotgun (WGS) entry which is preliminary data.</text>
</comment>
<dbReference type="InterPro" id="IPR018181">
    <property type="entry name" value="Heat_shock_70_CS"/>
</dbReference>
<dbReference type="HAMAP" id="MF_00332">
    <property type="entry name" value="DnaK"/>
    <property type="match status" value="1"/>
</dbReference>